<name>A0A0B4CTN0_9CAUL</name>
<reference evidence="5 6" key="1">
    <citation type="submission" date="2014-12" db="EMBL/GenBank/DDBJ databases">
        <title>Genome sequencing of Brevundimonas nasdae TPW30.</title>
        <authorList>
            <person name="Tan P.W."/>
            <person name="Chan K.-G."/>
        </authorList>
    </citation>
    <scope>NUCLEOTIDE SEQUENCE [LARGE SCALE GENOMIC DNA]</scope>
    <source>
        <strain evidence="5 6">TPW30</strain>
    </source>
</reference>
<dbReference type="SMART" id="SM00411">
    <property type="entry name" value="BHL"/>
    <property type="match status" value="1"/>
</dbReference>
<evidence type="ECO:0000313" key="6">
    <source>
        <dbReference type="Proteomes" id="UP000031166"/>
    </source>
</evidence>
<comment type="caution">
    <text evidence="5">The sequence shown here is derived from an EMBL/GenBank/DDBJ whole genome shotgun (WGS) entry which is preliminary data.</text>
</comment>
<dbReference type="Gene3D" id="4.10.520.10">
    <property type="entry name" value="IHF-like DNA-binding proteins"/>
    <property type="match status" value="1"/>
</dbReference>
<gene>
    <name evidence="5" type="ORF">RM53_04915</name>
</gene>
<dbReference type="PANTHER" id="PTHR33175">
    <property type="entry name" value="DNA-BINDING PROTEIN HU"/>
    <property type="match status" value="1"/>
</dbReference>
<comment type="similarity">
    <text evidence="1 4">Belongs to the bacterial histone-like protein family.</text>
</comment>
<accession>A0A0B4CTN0</accession>
<dbReference type="PRINTS" id="PR01727">
    <property type="entry name" value="DNABINDINGHU"/>
</dbReference>
<proteinExistence type="inferred from homology"/>
<keyword evidence="2" id="KW-0226">DNA condensation</keyword>
<dbReference type="Proteomes" id="UP000031166">
    <property type="component" value="Unassembled WGS sequence"/>
</dbReference>
<protein>
    <submittedName>
        <fullName evidence="5">DNA-binding protein</fullName>
    </submittedName>
</protein>
<dbReference type="GO" id="GO:0030527">
    <property type="term" value="F:structural constituent of chromatin"/>
    <property type="evidence" value="ECO:0007669"/>
    <property type="project" value="InterPro"/>
</dbReference>
<dbReference type="Pfam" id="PF00216">
    <property type="entry name" value="Bac_DNA_binding"/>
    <property type="match status" value="1"/>
</dbReference>
<dbReference type="GO" id="GO:0030261">
    <property type="term" value="P:chromosome condensation"/>
    <property type="evidence" value="ECO:0007669"/>
    <property type="project" value="UniProtKB-KW"/>
</dbReference>
<dbReference type="GeneID" id="34015837"/>
<evidence type="ECO:0000313" key="5">
    <source>
        <dbReference type="EMBL" id="KIC59747.1"/>
    </source>
</evidence>
<dbReference type="CDD" id="cd13831">
    <property type="entry name" value="HU"/>
    <property type="match status" value="1"/>
</dbReference>
<dbReference type="EMBL" id="JWSY01000005">
    <property type="protein sequence ID" value="KIC59747.1"/>
    <property type="molecule type" value="Genomic_DNA"/>
</dbReference>
<evidence type="ECO:0000256" key="1">
    <source>
        <dbReference type="ARBA" id="ARBA00010529"/>
    </source>
</evidence>
<dbReference type="InterPro" id="IPR000119">
    <property type="entry name" value="Hist_DNA-bd"/>
</dbReference>
<organism evidence="5 6">
    <name type="scientific">Brevundimonas nasdae</name>
    <dbReference type="NCBI Taxonomy" id="172043"/>
    <lineage>
        <taxon>Bacteria</taxon>
        <taxon>Pseudomonadati</taxon>
        <taxon>Pseudomonadota</taxon>
        <taxon>Alphaproteobacteria</taxon>
        <taxon>Caulobacterales</taxon>
        <taxon>Caulobacteraceae</taxon>
        <taxon>Brevundimonas</taxon>
    </lineage>
</organism>
<dbReference type="STRING" id="172043.RM53_04915"/>
<dbReference type="SUPFAM" id="SSF47729">
    <property type="entry name" value="IHF-like DNA-binding proteins"/>
    <property type="match status" value="1"/>
</dbReference>
<dbReference type="AlphaFoldDB" id="A0A0B4CTN0"/>
<evidence type="ECO:0000256" key="4">
    <source>
        <dbReference type="RuleBase" id="RU003939"/>
    </source>
</evidence>
<sequence length="92" mass="9504">MTTQAELIAAVAKDAGVSQADAGKVLTAIVENIHSTLKSGGDIRISNLGVFDTADRAEREGRNPATGATIKIAASKAVRFRVSKPLKDAVNG</sequence>
<keyword evidence="3 5" id="KW-0238">DNA-binding</keyword>
<dbReference type="RefSeq" id="WP_017506838.1">
    <property type="nucleotide sequence ID" value="NZ_CP119180.1"/>
</dbReference>
<dbReference type="InterPro" id="IPR010992">
    <property type="entry name" value="IHF-like_DNA-bd_dom_sf"/>
</dbReference>
<dbReference type="GO" id="GO:0003677">
    <property type="term" value="F:DNA binding"/>
    <property type="evidence" value="ECO:0007669"/>
    <property type="project" value="UniProtKB-KW"/>
</dbReference>
<evidence type="ECO:0000256" key="2">
    <source>
        <dbReference type="ARBA" id="ARBA00023067"/>
    </source>
</evidence>
<evidence type="ECO:0000256" key="3">
    <source>
        <dbReference type="ARBA" id="ARBA00023125"/>
    </source>
</evidence>
<dbReference type="PANTHER" id="PTHR33175:SF3">
    <property type="entry name" value="DNA-BINDING PROTEIN HU-BETA"/>
    <property type="match status" value="1"/>
</dbReference>